<dbReference type="EMBL" id="JAUEPU010000030">
    <property type="protein sequence ID" value="KAK0492241.1"/>
    <property type="molecule type" value="Genomic_DNA"/>
</dbReference>
<evidence type="ECO:0000313" key="1">
    <source>
        <dbReference type="EMBL" id="KAK0492241.1"/>
    </source>
</evidence>
<evidence type="ECO:0000313" key="2">
    <source>
        <dbReference type="Proteomes" id="UP001175228"/>
    </source>
</evidence>
<dbReference type="Gene3D" id="2.60.120.260">
    <property type="entry name" value="Galactose-binding domain-like"/>
    <property type="match status" value="2"/>
</dbReference>
<name>A0AA39PXI1_9AGAR</name>
<sequence length="400" mass="42057">MSQQIISGIKGSKILLEVIIEESSIPVLSKMFSKILILLPALVGIVSAGPTGGAGDTLGSLDARNVAPVLDFTKSTWVWTGEQTGSGNSIRAPAGVRPFRMAVPSSSTKCPVCATIIVSCDDYCSLFVNGGANGSRHCLRTNPPYIPASSFVYTVAMESESDNVFAISVGNYGGPAGLIATILVDYADGTTETLVTDNTWKTLKAPPPDGWTSPSYNDSDWTPTVSEGPTANTFWKSPILPRALNMTGVPWVQTNESVSSGSADGLRHRPFRKTITSPYGKFAVCGKDSYSLYVNGQNIGSGSDWTKMQAYSIPELGLCSNVIAVDGASTQANGKVSLAASALIAYNDGTSEVYLTDGSWKTLNGPPPAGFEVPWADDSDWYGATMSGRTVGTGVTVPYA</sequence>
<proteinExistence type="predicted"/>
<gene>
    <name evidence="1" type="ORF">EDD18DRAFT_1357905</name>
</gene>
<comment type="caution">
    <text evidence="1">The sequence shown here is derived from an EMBL/GenBank/DDBJ whole genome shotgun (WGS) entry which is preliminary data.</text>
</comment>
<keyword evidence="2" id="KW-1185">Reference proteome</keyword>
<dbReference type="Proteomes" id="UP001175228">
    <property type="component" value="Unassembled WGS sequence"/>
</dbReference>
<organism evidence="1 2">
    <name type="scientific">Armillaria luteobubalina</name>
    <dbReference type="NCBI Taxonomy" id="153913"/>
    <lineage>
        <taxon>Eukaryota</taxon>
        <taxon>Fungi</taxon>
        <taxon>Dikarya</taxon>
        <taxon>Basidiomycota</taxon>
        <taxon>Agaricomycotina</taxon>
        <taxon>Agaricomycetes</taxon>
        <taxon>Agaricomycetidae</taxon>
        <taxon>Agaricales</taxon>
        <taxon>Marasmiineae</taxon>
        <taxon>Physalacriaceae</taxon>
        <taxon>Armillaria</taxon>
    </lineage>
</organism>
<reference evidence="1" key="1">
    <citation type="submission" date="2023-06" db="EMBL/GenBank/DDBJ databases">
        <authorList>
            <consortium name="Lawrence Berkeley National Laboratory"/>
            <person name="Ahrendt S."/>
            <person name="Sahu N."/>
            <person name="Indic B."/>
            <person name="Wong-Bajracharya J."/>
            <person name="Merenyi Z."/>
            <person name="Ke H.-M."/>
            <person name="Monk M."/>
            <person name="Kocsube S."/>
            <person name="Drula E."/>
            <person name="Lipzen A."/>
            <person name="Balint B."/>
            <person name="Henrissat B."/>
            <person name="Andreopoulos B."/>
            <person name="Martin F.M."/>
            <person name="Harder C.B."/>
            <person name="Rigling D."/>
            <person name="Ford K.L."/>
            <person name="Foster G.D."/>
            <person name="Pangilinan J."/>
            <person name="Papanicolaou A."/>
            <person name="Barry K."/>
            <person name="LaButti K."/>
            <person name="Viragh M."/>
            <person name="Koriabine M."/>
            <person name="Yan M."/>
            <person name="Riley R."/>
            <person name="Champramary S."/>
            <person name="Plett K.L."/>
            <person name="Tsai I.J."/>
            <person name="Slot J."/>
            <person name="Sipos G."/>
            <person name="Plett J."/>
            <person name="Nagy L.G."/>
            <person name="Grigoriev I.V."/>
        </authorList>
    </citation>
    <scope>NUCLEOTIDE SEQUENCE</scope>
    <source>
        <strain evidence="1">HWK02</strain>
    </source>
</reference>
<protein>
    <submittedName>
        <fullName evidence="1">Lectin</fullName>
    </submittedName>
</protein>
<accession>A0AA39PXI1</accession>
<dbReference type="AlphaFoldDB" id="A0AA39PXI1"/>